<evidence type="ECO:0000259" key="16">
    <source>
        <dbReference type="PROSITE" id="PS51328"/>
    </source>
</evidence>
<dbReference type="InterPro" id="IPR005052">
    <property type="entry name" value="Lectin_leg"/>
</dbReference>
<feature type="coiled-coil region" evidence="14">
    <location>
        <begin position="490"/>
        <end position="524"/>
    </location>
</feature>
<evidence type="ECO:0000256" key="10">
    <source>
        <dbReference type="ARBA" id="ARBA00023157"/>
    </source>
</evidence>
<proteinExistence type="inferred from homology"/>
<dbReference type="AlphaFoldDB" id="A0A232FCH8"/>
<evidence type="ECO:0000256" key="4">
    <source>
        <dbReference type="ARBA" id="ARBA00022692"/>
    </source>
</evidence>
<comment type="caution">
    <text evidence="17">The sequence shown here is derived from an EMBL/GenBank/DDBJ whole genome shotgun (WGS) entry which is preliminary data.</text>
</comment>
<comment type="subunit">
    <text evidence="12">Monomer. Associates with the 60S ribosomal subunit. Interacts with RACK1. Interacts with DICER1, AGO2, TARBP2, MOV10 and RPL7A; they form a large RNA-induced silencing complex (RISC).</text>
</comment>
<keyword evidence="11 13" id="KW-0539">Nucleus</keyword>
<dbReference type="PROSITE" id="PS51328">
    <property type="entry name" value="L_LECTIN_LIKE"/>
    <property type="match status" value="1"/>
</dbReference>
<dbReference type="GO" id="GO:0042256">
    <property type="term" value="P:cytosolic ribosome assembly"/>
    <property type="evidence" value="ECO:0007669"/>
    <property type="project" value="UniProtKB-UniRule"/>
</dbReference>
<evidence type="ECO:0000256" key="9">
    <source>
        <dbReference type="ARBA" id="ARBA00023136"/>
    </source>
</evidence>
<dbReference type="CDD" id="cd06902">
    <property type="entry name" value="lectin_ERGIC-53_ERGL"/>
    <property type="match status" value="1"/>
</dbReference>
<keyword evidence="2 13" id="KW-0963">Cytoplasm</keyword>
<keyword evidence="4 15" id="KW-0812">Transmembrane</keyword>
<dbReference type="OrthoDB" id="10265193at2759"/>
<evidence type="ECO:0000256" key="7">
    <source>
        <dbReference type="ARBA" id="ARBA00022917"/>
    </source>
</evidence>
<evidence type="ECO:0000256" key="14">
    <source>
        <dbReference type="SAM" id="Coils"/>
    </source>
</evidence>
<dbReference type="GO" id="GO:0030246">
    <property type="term" value="F:carbohydrate binding"/>
    <property type="evidence" value="ECO:0007669"/>
    <property type="project" value="UniProtKB-KW"/>
</dbReference>
<dbReference type="GO" id="GO:0043023">
    <property type="term" value="F:ribosomal large subunit binding"/>
    <property type="evidence" value="ECO:0007669"/>
    <property type="project" value="UniProtKB-UniRule"/>
</dbReference>
<evidence type="ECO:0000256" key="6">
    <source>
        <dbReference type="ARBA" id="ARBA00022734"/>
    </source>
</evidence>
<evidence type="ECO:0000256" key="13">
    <source>
        <dbReference type="HAMAP-Rule" id="MF_03132"/>
    </source>
</evidence>
<dbReference type="GO" id="GO:0012505">
    <property type="term" value="C:endomembrane system"/>
    <property type="evidence" value="ECO:0007669"/>
    <property type="project" value="UniProtKB-ARBA"/>
</dbReference>
<dbReference type="Gene3D" id="3.75.10.10">
    <property type="entry name" value="L-arginine/glycine Amidinotransferase, Chain A"/>
    <property type="match status" value="1"/>
</dbReference>
<dbReference type="EMBL" id="NNAY01000447">
    <property type="protein sequence ID" value="OXU28322.1"/>
    <property type="molecule type" value="Genomic_DNA"/>
</dbReference>
<dbReference type="InterPro" id="IPR002769">
    <property type="entry name" value="eIF6"/>
</dbReference>
<keyword evidence="8 15" id="KW-1133">Transmembrane helix</keyword>
<evidence type="ECO:0000256" key="12">
    <source>
        <dbReference type="ARBA" id="ARBA00062592"/>
    </source>
</evidence>
<dbReference type="HAMAP" id="MF_00032">
    <property type="entry name" value="eIF_6"/>
    <property type="match status" value="1"/>
</dbReference>
<dbReference type="SUPFAM" id="SSF55909">
    <property type="entry name" value="Pentein"/>
    <property type="match status" value="1"/>
</dbReference>
<evidence type="ECO:0000313" key="17">
    <source>
        <dbReference type="EMBL" id="OXU28322.1"/>
    </source>
</evidence>
<dbReference type="FunFam" id="3.75.10.10:FF:000001">
    <property type="entry name" value="Eukaryotic translation initiation factor 6"/>
    <property type="match status" value="1"/>
</dbReference>
<evidence type="ECO:0000256" key="2">
    <source>
        <dbReference type="ARBA" id="ARBA00022490"/>
    </source>
</evidence>
<keyword evidence="6" id="KW-0430">Lectin</keyword>
<dbReference type="GO" id="GO:0003743">
    <property type="term" value="F:translation initiation factor activity"/>
    <property type="evidence" value="ECO:0007669"/>
    <property type="project" value="UniProtKB-UniRule"/>
</dbReference>
<dbReference type="NCBIfam" id="TIGR00323">
    <property type="entry name" value="eIF-6"/>
    <property type="match status" value="1"/>
</dbReference>
<dbReference type="GO" id="GO:0042273">
    <property type="term" value="P:ribosomal large subunit biogenesis"/>
    <property type="evidence" value="ECO:0007669"/>
    <property type="project" value="UniProtKB-UniRule"/>
</dbReference>
<evidence type="ECO:0000256" key="3">
    <source>
        <dbReference type="ARBA" id="ARBA00022540"/>
    </source>
</evidence>
<keyword evidence="3 13" id="KW-0396">Initiation factor</keyword>
<keyword evidence="7 13" id="KW-0648">Protein biosynthesis</keyword>
<protein>
    <recommendedName>
        <fullName evidence="13">Eukaryotic translation initiation factor 6</fullName>
        <shortName evidence="13">eIF-6</shortName>
    </recommendedName>
</protein>
<dbReference type="Pfam" id="PF01912">
    <property type="entry name" value="eIF-6"/>
    <property type="match status" value="1"/>
</dbReference>
<dbReference type="SUPFAM" id="SSF49899">
    <property type="entry name" value="Concanavalin A-like lectins/glucanases"/>
    <property type="match status" value="1"/>
</dbReference>
<dbReference type="FunFam" id="2.60.120.200:FF:000028">
    <property type="entry name" value="Blast:Protein ERGIC-53"/>
    <property type="match status" value="1"/>
</dbReference>
<accession>A0A232FCH8</accession>
<sequence length="726" mass="81308">MAVRVQFENNNEIGVFSKLTNSYCLVAIGGSENFYSVFEAELAETIPVIHTSVAGCRIIGRLCVGNKNGLLIPNTATDTELQQIRNSLPDNVKVQRVEERLSALGNVIACNDYVALVHPDLDRETEEILADTLNVEVFRQTVASNVLVGSYSVLSNQGGLVHPKTSIQDQDELSSLLQVPLVAGTINRGSEVIAAGMVVNDWISFCGMDTTSTEISVIENVFKLNESSASAITSVMRASLIESVSTESPHRKFEYKYSFKPPYLAQKDGSVPFWEYGGNAIASSENVRIAPSLRSQKGAIWTKSPVNFEWWEIDLVFRITGRGRIGADGLAFWYTSSKGAYNGTVFGSSDQWNGLGIFFDSFDNDNKHNNPYIMAVLNDGTKVFDHANDGGSQILAGCLRDFRNKPFATRAKIEYYKNTLTLLFHGGMTNSEHDYEVCFRVENVFLPKNGFFGISAATGGLADDHDVLHILTTSLHPPGQMVTDGRKVSIEEENKLSKEYEDYAKKLEQQREEYRKEHPEERHEKDEFEEWFESDNQRELRQIFSGQTQTYDAIRTLSGKLDEIVGRQERMLSLISQIQLGGVQTGNVQPGQAPQLIDTIRRQEVDILLSTQNNILNTAHEIKSFITDVQSKADVILNNQARNPTAQVQPLNYDYQSFTAEIRDGLNVLKRDISQTNNKLNNVNVDCPNACLSTTMFLVFVVIQMIILMGYNMYRDNKEAQAKKFY</sequence>
<dbReference type="Gene3D" id="2.60.120.200">
    <property type="match status" value="1"/>
</dbReference>
<dbReference type="GO" id="GO:0005730">
    <property type="term" value="C:nucleolus"/>
    <property type="evidence" value="ECO:0007669"/>
    <property type="project" value="UniProtKB-SubCell"/>
</dbReference>
<dbReference type="CDD" id="cd00527">
    <property type="entry name" value="IF6"/>
    <property type="match status" value="1"/>
</dbReference>
<organism evidence="17 18">
    <name type="scientific">Trichomalopsis sarcophagae</name>
    <dbReference type="NCBI Taxonomy" id="543379"/>
    <lineage>
        <taxon>Eukaryota</taxon>
        <taxon>Metazoa</taxon>
        <taxon>Ecdysozoa</taxon>
        <taxon>Arthropoda</taxon>
        <taxon>Hexapoda</taxon>
        <taxon>Insecta</taxon>
        <taxon>Pterygota</taxon>
        <taxon>Neoptera</taxon>
        <taxon>Endopterygota</taxon>
        <taxon>Hymenoptera</taxon>
        <taxon>Apocrita</taxon>
        <taxon>Proctotrupomorpha</taxon>
        <taxon>Chalcidoidea</taxon>
        <taxon>Pteromalidae</taxon>
        <taxon>Pteromalinae</taxon>
        <taxon>Trichomalopsis</taxon>
    </lineage>
</organism>
<keyword evidence="18" id="KW-1185">Reference proteome</keyword>
<comment type="subcellular location">
    <subcellularLocation>
        <location evidence="13">Cytoplasm</location>
    </subcellularLocation>
    <subcellularLocation>
        <location evidence="13">Nucleus</location>
        <location evidence="13">Nucleolus</location>
    </subcellularLocation>
    <subcellularLocation>
        <location evidence="1">Endoplasmic reticulum-Golgi intermediate compartment membrane</location>
        <topology evidence="1">Single-pass type I membrane protein</topology>
    </subcellularLocation>
    <text evidence="13">Shuttles between cytoplasm and nucleus/nucleolus.</text>
</comment>
<keyword evidence="10" id="KW-1015">Disulfide bond</keyword>
<reference evidence="17 18" key="1">
    <citation type="journal article" date="2017" name="Curr. Biol.">
        <title>The Evolution of Venom by Co-option of Single-Copy Genes.</title>
        <authorList>
            <person name="Martinson E.O."/>
            <person name="Mrinalini"/>
            <person name="Kelkar Y.D."/>
            <person name="Chang C.H."/>
            <person name="Werren J.H."/>
        </authorList>
    </citation>
    <scope>NUCLEOTIDE SEQUENCE [LARGE SCALE GENOMIC DNA]</scope>
    <source>
        <strain evidence="17 18">Alberta</strain>
        <tissue evidence="17">Whole body</tissue>
    </source>
</reference>
<keyword evidence="9 15" id="KW-0472">Membrane</keyword>
<comment type="function">
    <text evidence="13">Binds to the 60S ribosomal subunit and prevents its association with the 40S ribosomal subunit to form the 80S initiation complex in the cytoplasm. May also be involved in ribosome biogenesis.</text>
</comment>
<evidence type="ECO:0000313" key="18">
    <source>
        <dbReference type="Proteomes" id="UP000215335"/>
    </source>
</evidence>
<dbReference type="GO" id="GO:0033116">
    <property type="term" value="C:endoplasmic reticulum-Golgi intermediate compartment membrane"/>
    <property type="evidence" value="ECO:0007669"/>
    <property type="project" value="UniProtKB-SubCell"/>
</dbReference>
<dbReference type="SMART" id="SM00654">
    <property type="entry name" value="eIF6"/>
    <property type="match status" value="1"/>
</dbReference>
<evidence type="ECO:0000256" key="15">
    <source>
        <dbReference type="SAM" id="Phobius"/>
    </source>
</evidence>
<dbReference type="Proteomes" id="UP000215335">
    <property type="component" value="Unassembled WGS sequence"/>
</dbReference>
<dbReference type="InterPro" id="IPR013320">
    <property type="entry name" value="ConA-like_dom_sf"/>
</dbReference>
<evidence type="ECO:0000256" key="8">
    <source>
        <dbReference type="ARBA" id="ARBA00022989"/>
    </source>
</evidence>
<feature type="transmembrane region" description="Helical" evidence="15">
    <location>
        <begin position="696"/>
        <end position="714"/>
    </location>
</feature>
<evidence type="ECO:0000256" key="1">
    <source>
        <dbReference type="ARBA" id="ARBA00004151"/>
    </source>
</evidence>
<name>A0A232FCH8_9HYME</name>
<evidence type="ECO:0000256" key="11">
    <source>
        <dbReference type="ARBA" id="ARBA00023242"/>
    </source>
</evidence>
<gene>
    <name evidence="13" type="primary">EIF6</name>
    <name evidence="17" type="ORF">TSAR_002154</name>
</gene>
<dbReference type="STRING" id="543379.A0A232FCH8"/>
<comment type="similarity">
    <text evidence="13">Belongs to the eIF-6 family.</text>
</comment>
<keyword evidence="14" id="KW-0175">Coiled coil</keyword>
<evidence type="ECO:0000256" key="5">
    <source>
        <dbReference type="ARBA" id="ARBA00022729"/>
    </source>
</evidence>
<keyword evidence="5" id="KW-0732">Signal</keyword>
<dbReference type="Pfam" id="PF03388">
    <property type="entry name" value="Lectin_leg-like"/>
    <property type="match status" value="1"/>
</dbReference>
<dbReference type="PANTHER" id="PTHR10784">
    <property type="entry name" value="TRANSLATION INITIATION FACTOR 6"/>
    <property type="match status" value="1"/>
</dbReference>
<feature type="domain" description="L-type lectin-like" evidence="16">
    <location>
        <begin position="251"/>
        <end position="475"/>
    </location>
</feature>
<keyword evidence="13" id="KW-0690">Ribosome biogenesis</keyword>